<gene>
    <name evidence="2" type="ORF">C8P68_102521</name>
</gene>
<reference evidence="2 3" key="1">
    <citation type="submission" date="2018-04" db="EMBL/GenBank/DDBJ databases">
        <title>Genomic Encyclopedia of Archaeal and Bacterial Type Strains, Phase II (KMG-II): from individual species to whole genera.</title>
        <authorList>
            <person name="Goeker M."/>
        </authorList>
    </citation>
    <scope>NUCLEOTIDE SEQUENCE [LARGE SCALE GENOMIC DNA]</scope>
    <source>
        <strain evidence="2 3">DSM 26809</strain>
    </source>
</reference>
<keyword evidence="3" id="KW-1185">Reference proteome</keyword>
<organism evidence="2 3">
    <name type="scientific">Mucilaginibacter yixingensis</name>
    <dbReference type="NCBI Taxonomy" id="1295612"/>
    <lineage>
        <taxon>Bacteria</taxon>
        <taxon>Pseudomonadati</taxon>
        <taxon>Bacteroidota</taxon>
        <taxon>Sphingobacteriia</taxon>
        <taxon>Sphingobacteriales</taxon>
        <taxon>Sphingobacteriaceae</taxon>
        <taxon>Mucilaginibacter</taxon>
    </lineage>
</organism>
<dbReference type="RefSeq" id="WP_107827611.1">
    <property type="nucleotide sequence ID" value="NZ_CP160205.1"/>
</dbReference>
<evidence type="ECO:0000313" key="3">
    <source>
        <dbReference type="Proteomes" id="UP000244168"/>
    </source>
</evidence>
<dbReference type="EMBL" id="QAOQ01000002">
    <property type="protein sequence ID" value="PTQ99693.1"/>
    <property type="molecule type" value="Genomic_DNA"/>
</dbReference>
<evidence type="ECO:0000256" key="1">
    <source>
        <dbReference type="SAM" id="Phobius"/>
    </source>
</evidence>
<sequence>MALVLIFLVFLIIVGCFILIARVSISRPRDKAQIQNGIAAIGEVICIENTFVEYGTGLDARRVLNILLKIIDEGGGTREVNVEQAYRYWSTPQEGEKFNILIDVNNPDKIVILEKIEE</sequence>
<accession>A0A2T5JD57</accession>
<proteinExistence type="predicted"/>
<evidence type="ECO:0000313" key="2">
    <source>
        <dbReference type="EMBL" id="PTQ99693.1"/>
    </source>
</evidence>
<protein>
    <submittedName>
        <fullName evidence="2">Uncharacterized protein</fullName>
    </submittedName>
</protein>
<keyword evidence="1" id="KW-0472">Membrane</keyword>
<dbReference type="Proteomes" id="UP000244168">
    <property type="component" value="Unassembled WGS sequence"/>
</dbReference>
<name>A0A2T5JD57_9SPHI</name>
<feature type="transmembrane region" description="Helical" evidence="1">
    <location>
        <begin position="6"/>
        <end position="25"/>
    </location>
</feature>
<comment type="caution">
    <text evidence="2">The sequence shown here is derived from an EMBL/GenBank/DDBJ whole genome shotgun (WGS) entry which is preliminary data.</text>
</comment>
<dbReference type="AlphaFoldDB" id="A0A2T5JD57"/>
<keyword evidence="1" id="KW-0812">Transmembrane</keyword>
<keyword evidence="1" id="KW-1133">Transmembrane helix</keyword>